<sequence>MASHKIEKEKKSQKFHITVGITCFTHQERCYQSRSADTKMLH</sequence>
<protein>
    <submittedName>
        <fullName evidence="1">Uncharacterized protein</fullName>
    </submittedName>
</protein>
<dbReference type="AlphaFoldDB" id="A0A2P2PM27"/>
<organism evidence="1">
    <name type="scientific">Rhizophora mucronata</name>
    <name type="common">Asiatic mangrove</name>
    <dbReference type="NCBI Taxonomy" id="61149"/>
    <lineage>
        <taxon>Eukaryota</taxon>
        <taxon>Viridiplantae</taxon>
        <taxon>Streptophyta</taxon>
        <taxon>Embryophyta</taxon>
        <taxon>Tracheophyta</taxon>
        <taxon>Spermatophyta</taxon>
        <taxon>Magnoliopsida</taxon>
        <taxon>eudicotyledons</taxon>
        <taxon>Gunneridae</taxon>
        <taxon>Pentapetalae</taxon>
        <taxon>rosids</taxon>
        <taxon>fabids</taxon>
        <taxon>Malpighiales</taxon>
        <taxon>Rhizophoraceae</taxon>
        <taxon>Rhizophora</taxon>
    </lineage>
</organism>
<evidence type="ECO:0000313" key="1">
    <source>
        <dbReference type="EMBL" id="MBX55820.1"/>
    </source>
</evidence>
<dbReference type="EMBL" id="GGEC01075336">
    <property type="protein sequence ID" value="MBX55820.1"/>
    <property type="molecule type" value="Transcribed_RNA"/>
</dbReference>
<accession>A0A2P2PM27</accession>
<name>A0A2P2PM27_RHIMU</name>
<proteinExistence type="predicted"/>
<reference evidence="1" key="1">
    <citation type="submission" date="2018-02" db="EMBL/GenBank/DDBJ databases">
        <title>Rhizophora mucronata_Transcriptome.</title>
        <authorList>
            <person name="Meera S.P."/>
            <person name="Sreeshan A."/>
            <person name="Augustine A."/>
        </authorList>
    </citation>
    <scope>NUCLEOTIDE SEQUENCE</scope>
    <source>
        <tissue evidence="1">Leaf</tissue>
    </source>
</reference>